<accession>A0A951UMW3</accession>
<evidence type="ECO:0000313" key="3">
    <source>
        <dbReference type="Proteomes" id="UP000757435"/>
    </source>
</evidence>
<dbReference type="EMBL" id="JAHHHD010000015">
    <property type="protein sequence ID" value="MBW4659812.1"/>
    <property type="molecule type" value="Genomic_DNA"/>
</dbReference>
<evidence type="ECO:0000313" key="2">
    <source>
        <dbReference type="EMBL" id="MBW4659812.1"/>
    </source>
</evidence>
<dbReference type="InterPro" id="IPR001387">
    <property type="entry name" value="Cro/C1-type_HTH"/>
</dbReference>
<dbReference type="Pfam" id="PF01381">
    <property type="entry name" value="HTH_3"/>
    <property type="match status" value="1"/>
</dbReference>
<feature type="domain" description="HTH cro/C1-type" evidence="1">
    <location>
        <begin position="8"/>
        <end position="66"/>
    </location>
</feature>
<organism evidence="2 3">
    <name type="scientific">Drouetiella hepatica Uher 2000/2452</name>
    <dbReference type="NCBI Taxonomy" id="904376"/>
    <lineage>
        <taxon>Bacteria</taxon>
        <taxon>Bacillati</taxon>
        <taxon>Cyanobacteriota</taxon>
        <taxon>Cyanophyceae</taxon>
        <taxon>Oculatellales</taxon>
        <taxon>Oculatellaceae</taxon>
        <taxon>Drouetiella</taxon>
    </lineage>
</organism>
<dbReference type="SMART" id="SM00530">
    <property type="entry name" value="HTH_XRE"/>
    <property type="match status" value="1"/>
</dbReference>
<dbReference type="AlphaFoldDB" id="A0A951UMW3"/>
<comment type="caution">
    <text evidence="2">The sequence shown here is derived from an EMBL/GenBank/DDBJ whole genome shotgun (WGS) entry which is preliminary data.</text>
</comment>
<dbReference type="SUPFAM" id="SSF47413">
    <property type="entry name" value="lambda repressor-like DNA-binding domains"/>
    <property type="match status" value="1"/>
</dbReference>
<dbReference type="Proteomes" id="UP000757435">
    <property type="component" value="Unassembled WGS sequence"/>
</dbReference>
<gene>
    <name evidence="2" type="ORF">KME15_14145</name>
</gene>
<dbReference type="CDD" id="cd00093">
    <property type="entry name" value="HTH_XRE"/>
    <property type="match status" value="1"/>
</dbReference>
<dbReference type="PROSITE" id="PS50943">
    <property type="entry name" value="HTH_CROC1"/>
    <property type="match status" value="1"/>
</dbReference>
<reference evidence="2" key="1">
    <citation type="submission" date="2021-05" db="EMBL/GenBank/DDBJ databases">
        <authorList>
            <person name="Pietrasiak N."/>
            <person name="Ward R."/>
            <person name="Stajich J.E."/>
            <person name="Kurbessoian T."/>
        </authorList>
    </citation>
    <scope>NUCLEOTIDE SEQUENCE</scope>
    <source>
        <strain evidence="2">UHER 2000/2452</strain>
    </source>
</reference>
<protein>
    <submittedName>
        <fullName evidence="2">Helix-turn-helix domain-containing protein</fullName>
    </submittedName>
</protein>
<sequence>MGRASQALKQVLEKFGISQNKLAVALGIDRSAVFKWVHDQREPTSETIVEVTKALKQINSDAAQEFVQLYLGNLLDDSEELGDE</sequence>
<proteinExistence type="predicted"/>
<dbReference type="Gene3D" id="1.10.260.40">
    <property type="entry name" value="lambda repressor-like DNA-binding domains"/>
    <property type="match status" value="1"/>
</dbReference>
<reference evidence="2" key="2">
    <citation type="journal article" date="2022" name="Microbiol. Resour. Announc.">
        <title>Metagenome Sequencing to Explore Phylogenomics of Terrestrial Cyanobacteria.</title>
        <authorList>
            <person name="Ward R.D."/>
            <person name="Stajich J.E."/>
            <person name="Johansen J.R."/>
            <person name="Huntemann M."/>
            <person name="Clum A."/>
            <person name="Foster B."/>
            <person name="Foster B."/>
            <person name="Roux S."/>
            <person name="Palaniappan K."/>
            <person name="Varghese N."/>
            <person name="Mukherjee S."/>
            <person name="Reddy T.B.K."/>
            <person name="Daum C."/>
            <person name="Copeland A."/>
            <person name="Chen I.A."/>
            <person name="Ivanova N.N."/>
            <person name="Kyrpides N.C."/>
            <person name="Shapiro N."/>
            <person name="Eloe-Fadrosh E.A."/>
            <person name="Pietrasiak N."/>
        </authorList>
    </citation>
    <scope>NUCLEOTIDE SEQUENCE</scope>
    <source>
        <strain evidence="2">UHER 2000/2452</strain>
    </source>
</reference>
<dbReference type="InterPro" id="IPR010982">
    <property type="entry name" value="Lambda_DNA-bd_dom_sf"/>
</dbReference>
<evidence type="ECO:0000259" key="1">
    <source>
        <dbReference type="PROSITE" id="PS50943"/>
    </source>
</evidence>
<dbReference type="GO" id="GO:0003677">
    <property type="term" value="F:DNA binding"/>
    <property type="evidence" value="ECO:0007669"/>
    <property type="project" value="InterPro"/>
</dbReference>
<name>A0A951UMW3_9CYAN</name>